<gene>
    <name evidence="4" type="ORF">D4A35_14865</name>
</gene>
<reference evidence="4 5" key="1">
    <citation type="submission" date="2018-09" db="EMBL/GenBank/DDBJ databases">
        <title>A clostridial neurotoxin that targets Anopheles mosquitoes.</title>
        <authorList>
            <person name="Contreras E."/>
            <person name="Masuyer G."/>
            <person name="Qureshi N."/>
            <person name="Chawla S."/>
            <person name="Lim H.L."/>
            <person name="Chen J."/>
            <person name="Stenmark P."/>
            <person name="Gill S."/>
        </authorList>
    </citation>
    <scope>NUCLEOTIDE SEQUENCE [LARGE SCALE GENOMIC DNA]</scope>
    <source>
        <strain evidence="4 5">Cbm</strain>
    </source>
</reference>
<evidence type="ECO:0000259" key="3">
    <source>
        <dbReference type="Pfam" id="PF03816"/>
    </source>
</evidence>
<dbReference type="PANTHER" id="PTHR33392:SF6">
    <property type="entry name" value="POLYISOPRENYL-TEICHOIC ACID--PEPTIDOGLYCAN TEICHOIC ACID TRANSFERASE TAGU"/>
    <property type="match status" value="1"/>
</dbReference>
<dbReference type="NCBIfam" id="TIGR00350">
    <property type="entry name" value="lytR_cpsA_psr"/>
    <property type="match status" value="1"/>
</dbReference>
<evidence type="ECO:0000256" key="2">
    <source>
        <dbReference type="SAM" id="Phobius"/>
    </source>
</evidence>
<dbReference type="AlphaFoldDB" id="A0A5P3XIC9"/>
<keyword evidence="2" id="KW-0472">Membrane</keyword>
<evidence type="ECO:0000313" key="4">
    <source>
        <dbReference type="EMBL" id="QEZ70110.1"/>
    </source>
</evidence>
<dbReference type="InterPro" id="IPR050922">
    <property type="entry name" value="LytR/CpsA/Psr_CW_biosynth"/>
</dbReference>
<keyword evidence="2" id="KW-1133">Transmembrane helix</keyword>
<dbReference type="Gene3D" id="3.40.630.190">
    <property type="entry name" value="LCP protein"/>
    <property type="match status" value="1"/>
</dbReference>
<proteinExistence type="inferred from homology"/>
<keyword evidence="2" id="KW-0812">Transmembrane</keyword>
<dbReference type="Proteomes" id="UP000326961">
    <property type="component" value="Chromosome"/>
</dbReference>
<dbReference type="RefSeq" id="WP_150887058.1">
    <property type="nucleotide sequence ID" value="NZ_CP032452.1"/>
</dbReference>
<comment type="similarity">
    <text evidence="1">Belongs to the LytR/CpsA/Psr (LCP) family.</text>
</comment>
<dbReference type="InterPro" id="IPR004474">
    <property type="entry name" value="LytR_CpsA_psr"/>
</dbReference>
<dbReference type="Pfam" id="PF03816">
    <property type="entry name" value="LytR_cpsA_psr"/>
    <property type="match status" value="1"/>
</dbReference>
<evidence type="ECO:0000256" key="1">
    <source>
        <dbReference type="ARBA" id="ARBA00006068"/>
    </source>
</evidence>
<dbReference type="PANTHER" id="PTHR33392">
    <property type="entry name" value="POLYISOPRENYL-TEICHOIC ACID--PEPTIDOGLYCAN TEICHOIC ACID TRANSFERASE TAGU"/>
    <property type="match status" value="1"/>
</dbReference>
<feature type="domain" description="Cell envelope-related transcriptional attenuator" evidence="3">
    <location>
        <begin position="76"/>
        <end position="236"/>
    </location>
</feature>
<accession>A0A5P3XIC9</accession>
<dbReference type="EMBL" id="CP032452">
    <property type="protein sequence ID" value="QEZ70110.1"/>
    <property type="molecule type" value="Genomic_DNA"/>
</dbReference>
<protein>
    <submittedName>
        <fullName evidence="4">LytR family transcriptional regulator</fullName>
    </submittedName>
</protein>
<sequence>MKKSTKIIIGIFIAIAIVILGSFGYVYAKLNGIYVKDSDSKVKATSKEEHEGKLVDGITNILLVGIDGTNIDKGNRSDSVMLATIDSKSKQLKITSIARDTYVDIPGHGYEKLTHAYAYGGIDLLKEVFKNNFDIDIDKYIAVNFVSFIDVMDEIGGVEVDVKSKDINEVNKYIDACYEYYGDRKNKEPKEYITEPGVQRLNGYQALAFSRIRYTDSAYARDNRHREVAQSVYNEFLKQDPMMYKKAADILLENTKTNISPMEMLDLGYTVYNIKDSKIEQMEFPLDGHRNGHIISKQKGWVLEWDKDYNLNALHEFVYGQPYKQK</sequence>
<evidence type="ECO:0000313" key="5">
    <source>
        <dbReference type="Proteomes" id="UP000326961"/>
    </source>
</evidence>
<organism evidence="4 5">
    <name type="scientific">Paraclostridium bifermentans</name>
    <name type="common">Clostridium bifermentans</name>
    <dbReference type="NCBI Taxonomy" id="1490"/>
    <lineage>
        <taxon>Bacteria</taxon>
        <taxon>Bacillati</taxon>
        <taxon>Bacillota</taxon>
        <taxon>Clostridia</taxon>
        <taxon>Peptostreptococcales</taxon>
        <taxon>Peptostreptococcaceae</taxon>
        <taxon>Paraclostridium</taxon>
    </lineage>
</organism>
<feature type="transmembrane region" description="Helical" evidence="2">
    <location>
        <begin position="7"/>
        <end position="28"/>
    </location>
</feature>
<name>A0A5P3XIC9_PARBF</name>